<accession>V4HNE2</accession>
<dbReference type="EMBL" id="ASGZ01000010">
    <property type="protein sequence ID" value="ESP89439.1"/>
    <property type="molecule type" value="Genomic_DNA"/>
</dbReference>
<keyword evidence="4" id="KW-1185">Reference proteome</keyword>
<feature type="domain" description="DUF112" evidence="2">
    <location>
        <begin position="3"/>
        <end position="162"/>
    </location>
</feature>
<comment type="caution">
    <text evidence="3">The sequence shown here is derived from an EMBL/GenBank/DDBJ whole genome shotgun (WGS) entry which is preliminary data.</text>
</comment>
<evidence type="ECO:0000313" key="3">
    <source>
        <dbReference type="EMBL" id="ESP89439.1"/>
    </source>
</evidence>
<name>V4HNE2_9EURY</name>
<dbReference type="OrthoDB" id="53365at2157"/>
<gene>
    <name evidence="3" type="ORF">K933_03740</name>
</gene>
<protein>
    <recommendedName>
        <fullName evidence="2">DUF112 domain-containing protein</fullName>
    </recommendedName>
</protein>
<dbReference type="PATRIC" id="fig|1324957.4.peg.760"/>
<dbReference type="PANTHER" id="PTHR42204">
    <property type="entry name" value="INTEGRAL MEMBRANE PROTEIN"/>
    <property type="match status" value="1"/>
</dbReference>
<evidence type="ECO:0000259" key="2">
    <source>
        <dbReference type="Pfam" id="PF01970"/>
    </source>
</evidence>
<dbReference type="InterPro" id="IPR002823">
    <property type="entry name" value="DUF112_TM"/>
</dbReference>
<evidence type="ECO:0000313" key="4">
    <source>
        <dbReference type="Proteomes" id="UP000017840"/>
    </source>
</evidence>
<feature type="transmembrane region" description="Helical" evidence="1">
    <location>
        <begin position="6"/>
        <end position="26"/>
    </location>
</feature>
<dbReference type="eggNOG" id="arCOG04469">
    <property type="taxonomic scope" value="Archaea"/>
</dbReference>
<organism evidence="3 4">
    <name type="scientific">Candidatus Halobonum tyrrellensis G22</name>
    <dbReference type="NCBI Taxonomy" id="1324957"/>
    <lineage>
        <taxon>Archaea</taxon>
        <taxon>Methanobacteriati</taxon>
        <taxon>Methanobacteriota</taxon>
        <taxon>Stenosarchaea group</taxon>
        <taxon>Halobacteria</taxon>
        <taxon>Halobacteriales</taxon>
        <taxon>Haloferacaceae</taxon>
        <taxon>Candidatus Halobonum</taxon>
    </lineage>
</organism>
<dbReference type="Proteomes" id="UP000017840">
    <property type="component" value="Unassembled WGS sequence"/>
</dbReference>
<feature type="transmembrane region" description="Helical" evidence="1">
    <location>
        <begin position="80"/>
        <end position="105"/>
    </location>
</feature>
<keyword evidence="1" id="KW-1133">Transmembrane helix</keyword>
<keyword evidence="1" id="KW-0472">Membrane</keyword>
<sequence>AVGTGAGAAVGYLPGVSAGVASTLALAATRGTDPDREYVVATSGANSATAVFALFAFVALDAPRSGVLVAMRDAGVPAALPPLLATTVLSAAVGVAAVLTLGDAALRAVGRVDHRRLVVGVLVGLLGLSWAFAGGFGVGLLVAAAAVGLVPPRVGCRRVHLMGVLIGPVALGL</sequence>
<feature type="transmembrane region" description="Helical" evidence="1">
    <location>
        <begin position="38"/>
        <end position="60"/>
    </location>
</feature>
<dbReference type="AlphaFoldDB" id="V4HNE2"/>
<feature type="non-terminal residue" evidence="3">
    <location>
        <position position="1"/>
    </location>
</feature>
<reference evidence="3 4" key="1">
    <citation type="journal article" date="2013" name="Genome Announc.">
        <title>Draft Genome Sequence of 'Candidatus Halobonum tyrrellensis' Strain G22, Isolated from the Hypersaline Waters of Lake Tyrrell, Australia.</title>
        <authorList>
            <person name="Ugalde J.A."/>
            <person name="Narasingarao P."/>
            <person name="Kuo S."/>
            <person name="Podell S."/>
            <person name="Allen E.E."/>
        </authorList>
    </citation>
    <scope>NUCLEOTIDE SEQUENCE [LARGE SCALE GENOMIC DNA]</scope>
    <source>
        <strain evidence="3 4">G22</strain>
    </source>
</reference>
<dbReference type="PANTHER" id="PTHR42204:SF1">
    <property type="entry name" value="INTEGRAL MEMBRANE PROTEIN"/>
    <property type="match status" value="1"/>
</dbReference>
<evidence type="ECO:0000256" key="1">
    <source>
        <dbReference type="SAM" id="Phobius"/>
    </source>
</evidence>
<dbReference type="RefSeq" id="WP_023393339.1">
    <property type="nucleotide sequence ID" value="NZ_ASGZ01000010.1"/>
</dbReference>
<proteinExistence type="predicted"/>
<feature type="transmembrane region" description="Helical" evidence="1">
    <location>
        <begin position="117"/>
        <end position="150"/>
    </location>
</feature>
<dbReference type="Pfam" id="PF01970">
    <property type="entry name" value="TctA"/>
    <property type="match status" value="1"/>
</dbReference>
<keyword evidence="1" id="KW-0812">Transmembrane</keyword>